<feature type="domain" description="HTH myb-type" evidence="8">
    <location>
        <begin position="53"/>
        <end position="95"/>
    </location>
</feature>
<dbReference type="GO" id="GO:0005634">
    <property type="term" value="C:nucleus"/>
    <property type="evidence" value="ECO:0007669"/>
    <property type="project" value="UniProtKB-SubCell"/>
</dbReference>
<keyword evidence="3" id="KW-0805">Transcription regulation</keyword>
<feature type="domain" description="HTH myb-type" evidence="8">
    <location>
        <begin position="12"/>
        <end position="52"/>
    </location>
</feature>
<keyword evidence="6" id="KW-0539">Nucleus</keyword>
<comment type="subcellular location">
    <subcellularLocation>
        <location evidence="1">Nucleus</location>
    </subcellularLocation>
</comment>
<reference evidence="9" key="1">
    <citation type="journal article" date="2023" name="Science">
        <title>Elucidation of the pathway for biosynthesis of saponin adjuvants from the soapbark tree.</title>
        <authorList>
            <person name="Reed J."/>
            <person name="Orme A."/>
            <person name="El-Demerdash A."/>
            <person name="Owen C."/>
            <person name="Martin L.B.B."/>
            <person name="Misra R.C."/>
            <person name="Kikuchi S."/>
            <person name="Rejzek M."/>
            <person name="Martin A.C."/>
            <person name="Harkess A."/>
            <person name="Leebens-Mack J."/>
            <person name="Louveau T."/>
            <person name="Stephenson M.J."/>
            <person name="Osbourn A."/>
        </authorList>
    </citation>
    <scope>NUCLEOTIDE SEQUENCE</scope>
    <source>
        <strain evidence="9">S10</strain>
    </source>
</reference>
<keyword evidence="2" id="KW-0677">Repeat</keyword>
<sequence length="202" mass="23791">MAYHYQAAMQVEQNLRKGSWLEEEDERLTAFVTLLGERRWDSLAKASGLKRSEEHLILQLQEQWGNKWSRIAQRLPGRTDNEIKNYWRTHFRKKAQVQQEEQEGDIQCQSDDNSTGQEFLYQKSNMIAQQYNHANYNNCHDNSFDPLPLSDWEIRKSPNESQISECIAELQNDNNVIKHQQDYTSTESTYCQLAWIADNSNT</sequence>
<dbReference type="SMART" id="SM00717">
    <property type="entry name" value="SANT"/>
    <property type="match status" value="1"/>
</dbReference>
<feature type="domain" description="Myb-like" evidence="7">
    <location>
        <begin position="12"/>
        <end position="91"/>
    </location>
</feature>
<dbReference type="KEGG" id="qsa:O6P43_006611"/>
<evidence type="ECO:0000256" key="3">
    <source>
        <dbReference type="ARBA" id="ARBA00023015"/>
    </source>
</evidence>
<proteinExistence type="predicted"/>
<dbReference type="Pfam" id="PF00249">
    <property type="entry name" value="Myb_DNA-binding"/>
    <property type="match status" value="1"/>
</dbReference>
<evidence type="ECO:0000256" key="6">
    <source>
        <dbReference type="ARBA" id="ARBA00023242"/>
    </source>
</evidence>
<dbReference type="PANTHER" id="PTHR45675:SF8">
    <property type="entry name" value="TRANSCRIPTION FACTOR MYB27"/>
    <property type="match status" value="1"/>
</dbReference>
<dbReference type="InterPro" id="IPR044676">
    <property type="entry name" value="EOBI/EOBII-like_plant"/>
</dbReference>
<dbReference type="AlphaFoldDB" id="A0AAD7VID4"/>
<protein>
    <submittedName>
        <fullName evidence="9">Myb transcription factor</fullName>
    </submittedName>
</protein>
<evidence type="ECO:0000313" key="9">
    <source>
        <dbReference type="EMBL" id="KAJ7976897.1"/>
    </source>
</evidence>
<organism evidence="9 10">
    <name type="scientific">Quillaja saponaria</name>
    <name type="common">Soap bark tree</name>
    <dbReference type="NCBI Taxonomy" id="32244"/>
    <lineage>
        <taxon>Eukaryota</taxon>
        <taxon>Viridiplantae</taxon>
        <taxon>Streptophyta</taxon>
        <taxon>Embryophyta</taxon>
        <taxon>Tracheophyta</taxon>
        <taxon>Spermatophyta</taxon>
        <taxon>Magnoliopsida</taxon>
        <taxon>eudicotyledons</taxon>
        <taxon>Gunneridae</taxon>
        <taxon>Pentapetalae</taxon>
        <taxon>rosids</taxon>
        <taxon>fabids</taxon>
        <taxon>Fabales</taxon>
        <taxon>Quillajaceae</taxon>
        <taxon>Quillaja</taxon>
    </lineage>
</organism>
<dbReference type="GO" id="GO:0043565">
    <property type="term" value="F:sequence-specific DNA binding"/>
    <property type="evidence" value="ECO:0007669"/>
    <property type="project" value="InterPro"/>
</dbReference>
<evidence type="ECO:0000256" key="2">
    <source>
        <dbReference type="ARBA" id="ARBA00022737"/>
    </source>
</evidence>
<dbReference type="InterPro" id="IPR001005">
    <property type="entry name" value="SANT/Myb"/>
</dbReference>
<dbReference type="PANTHER" id="PTHR45675">
    <property type="entry name" value="MYB TRANSCRIPTION FACTOR-RELATED-RELATED"/>
    <property type="match status" value="1"/>
</dbReference>
<accession>A0AAD7VID4</accession>
<dbReference type="SUPFAM" id="SSF46689">
    <property type="entry name" value="Homeodomain-like"/>
    <property type="match status" value="1"/>
</dbReference>
<dbReference type="CDD" id="cd00167">
    <property type="entry name" value="SANT"/>
    <property type="match status" value="1"/>
</dbReference>
<dbReference type="GO" id="GO:0003700">
    <property type="term" value="F:DNA-binding transcription factor activity"/>
    <property type="evidence" value="ECO:0007669"/>
    <property type="project" value="InterPro"/>
</dbReference>
<evidence type="ECO:0000313" key="10">
    <source>
        <dbReference type="Proteomes" id="UP001163823"/>
    </source>
</evidence>
<name>A0AAD7VID4_QUISA</name>
<dbReference type="PROSITE" id="PS50090">
    <property type="entry name" value="MYB_LIKE"/>
    <property type="match status" value="1"/>
</dbReference>
<evidence type="ECO:0000259" key="8">
    <source>
        <dbReference type="PROSITE" id="PS51294"/>
    </source>
</evidence>
<dbReference type="InterPro" id="IPR009057">
    <property type="entry name" value="Homeodomain-like_sf"/>
</dbReference>
<evidence type="ECO:0000256" key="4">
    <source>
        <dbReference type="ARBA" id="ARBA00023125"/>
    </source>
</evidence>
<evidence type="ECO:0000256" key="5">
    <source>
        <dbReference type="ARBA" id="ARBA00023163"/>
    </source>
</evidence>
<comment type="caution">
    <text evidence="9">The sequence shown here is derived from an EMBL/GenBank/DDBJ whole genome shotgun (WGS) entry which is preliminary data.</text>
</comment>
<dbReference type="Gene3D" id="1.10.10.60">
    <property type="entry name" value="Homeodomain-like"/>
    <property type="match status" value="2"/>
</dbReference>
<keyword evidence="10" id="KW-1185">Reference proteome</keyword>
<gene>
    <name evidence="9" type="ORF">O6P43_006611</name>
</gene>
<dbReference type="PROSITE" id="PS51294">
    <property type="entry name" value="HTH_MYB"/>
    <property type="match status" value="2"/>
</dbReference>
<keyword evidence="5" id="KW-0804">Transcription</keyword>
<dbReference type="Proteomes" id="UP001163823">
    <property type="component" value="Chromosome 3"/>
</dbReference>
<evidence type="ECO:0000259" key="7">
    <source>
        <dbReference type="PROSITE" id="PS50090"/>
    </source>
</evidence>
<evidence type="ECO:0000256" key="1">
    <source>
        <dbReference type="ARBA" id="ARBA00004123"/>
    </source>
</evidence>
<dbReference type="EMBL" id="JARAOO010000003">
    <property type="protein sequence ID" value="KAJ7976897.1"/>
    <property type="molecule type" value="Genomic_DNA"/>
</dbReference>
<dbReference type="InterPro" id="IPR017930">
    <property type="entry name" value="Myb_dom"/>
</dbReference>
<keyword evidence="4" id="KW-0238">DNA-binding</keyword>